<protein>
    <submittedName>
        <fullName evidence="1">Uncharacterized protein</fullName>
    </submittedName>
</protein>
<organism evidence="1 2">
    <name type="scientific">Gossypium barbadense</name>
    <name type="common">Sea Island cotton</name>
    <name type="synonym">Hibiscus barbadensis</name>
    <dbReference type="NCBI Taxonomy" id="3634"/>
    <lineage>
        <taxon>Eukaryota</taxon>
        <taxon>Viridiplantae</taxon>
        <taxon>Streptophyta</taxon>
        <taxon>Embryophyta</taxon>
        <taxon>Tracheophyta</taxon>
        <taxon>Spermatophyta</taxon>
        <taxon>Magnoliopsida</taxon>
        <taxon>eudicotyledons</taxon>
        <taxon>Gunneridae</taxon>
        <taxon>Pentapetalae</taxon>
        <taxon>rosids</taxon>
        <taxon>malvids</taxon>
        <taxon>Malvales</taxon>
        <taxon>Malvaceae</taxon>
        <taxon>Malvoideae</taxon>
        <taxon>Gossypium</taxon>
    </lineage>
</organism>
<evidence type="ECO:0000313" key="2">
    <source>
        <dbReference type="Proteomes" id="UP000239757"/>
    </source>
</evidence>
<gene>
    <name evidence="1" type="ORF">GOBAR_AA29613</name>
</gene>
<dbReference type="OrthoDB" id="1001521at2759"/>
<reference evidence="1 2" key="1">
    <citation type="submission" date="2015-01" db="EMBL/GenBank/DDBJ databases">
        <title>Genome of allotetraploid Gossypium barbadense reveals genomic plasticity and fiber elongation in cotton evolution.</title>
        <authorList>
            <person name="Chen X."/>
            <person name="Liu X."/>
            <person name="Zhao B."/>
            <person name="Zheng H."/>
            <person name="Hu Y."/>
            <person name="Lu G."/>
            <person name="Yang C."/>
            <person name="Chen J."/>
            <person name="Shan C."/>
            <person name="Zhang L."/>
            <person name="Zhou Y."/>
            <person name="Wang L."/>
            <person name="Guo W."/>
            <person name="Bai Y."/>
            <person name="Ruan J."/>
            <person name="Shangguan X."/>
            <person name="Mao Y."/>
            <person name="Jiang J."/>
            <person name="Zhu Y."/>
            <person name="Lei J."/>
            <person name="Kang H."/>
            <person name="Chen S."/>
            <person name="He X."/>
            <person name="Wang R."/>
            <person name="Wang Y."/>
            <person name="Chen J."/>
            <person name="Wang L."/>
            <person name="Yu S."/>
            <person name="Wang B."/>
            <person name="Wei J."/>
            <person name="Song S."/>
            <person name="Lu X."/>
            <person name="Gao Z."/>
            <person name="Gu W."/>
            <person name="Deng X."/>
            <person name="Ma D."/>
            <person name="Wang S."/>
            <person name="Liang W."/>
            <person name="Fang L."/>
            <person name="Cai C."/>
            <person name="Zhu X."/>
            <person name="Zhou B."/>
            <person name="Zhang Y."/>
            <person name="Chen Z."/>
            <person name="Xu S."/>
            <person name="Zhu R."/>
            <person name="Wang S."/>
            <person name="Zhang T."/>
            <person name="Zhao G."/>
        </authorList>
    </citation>
    <scope>NUCLEOTIDE SEQUENCE [LARGE SCALE GENOMIC DNA]</scope>
    <source>
        <strain evidence="2">cv. Xinhai21</strain>
        <tissue evidence="1">Leaf</tissue>
    </source>
</reference>
<name>A0A2P5WJ07_GOSBA</name>
<dbReference type="AlphaFoldDB" id="A0A2P5WJ07"/>
<accession>A0A2P5WJ07</accession>
<dbReference type="EMBL" id="KZ667441">
    <property type="protein sequence ID" value="PPR91069.1"/>
    <property type="molecule type" value="Genomic_DNA"/>
</dbReference>
<evidence type="ECO:0000313" key="1">
    <source>
        <dbReference type="EMBL" id="PPR91069.1"/>
    </source>
</evidence>
<sequence length="125" mass="13947">MEHSIKECTEVTIEIKNLPKDELPYSLALKVEINLLGRESLKLGSVARKSMKQWSYAGVEVENVAEQNKIDKASSFTRGVGANVKSTKKGAMVVFESDSDNTGERSDFRNGLDDNYCKIDRIPSF</sequence>
<dbReference type="Proteomes" id="UP000239757">
    <property type="component" value="Unassembled WGS sequence"/>
</dbReference>
<proteinExistence type="predicted"/>